<dbReference type="AlphaFoldDB" id="A0A411YZH3"/>
<name>A0A411YZH3_9RHOB</name>
<comment type="caution">
    <text evidence="3">The sequence shown here is derived from an EMBL/GenBank/DDBJ whole genome shotgun (WGS) entry which is preliminary data.</text>
</comment>
<feature type="domain" description="Heparinase II/III-like C-terminal" evidence="2">
    <location>
        <begin position="308"/>
        <end position="559"/>
    </location>
</feature>
<dbReference type="GO" id="GO:0016829">
    <property type="term" value="F:lyase activity"/>
    <property type="evidence" value="ECO:0007669"/>
    <property type="project" value="InterPro"/>
</dbReference>
<dbReference type="Pfam" id="PF07940">
    <property type="entry name" value="Hepar_II_III_C"/>
    <property type="match status" value="1"/>
</dbReference>
<reference evidence="3 4" key="1">
    <citation type="submission" date="2018-08" db="EMBL/GenBank/DDBJ databases">
        <title>Flavobacterium tibetense sp. nov., isolated from a wetland YonghuCo on Tibetan Plateau.</title>
        <authorList>
            <person name="Phurbu D."/>
            <person name="Lu H."/>
            <person name="Xing P."/>
        </authorList>
    </citation>
    <scope>NUCLEOTIDE SEQUENCE [LARGE SCALE GENOMIC DNA]</scope>
    <source>
        <strain evidence="3 4">DJC</strain>
    </source>
</reference>
<gene>
    <name evidence="3" type="ORF">D1012_15510</name>
</gene>
<dbReference type="Gene3D" id="2.70.98.70">
    <property type="match status" value="1"/>
</dbReference>
<keyword evidence="4" id="KW-1185">Reference proteome</keyword>
<organism evidence="3 4">
    <name type="scientific">Pseudotabrizicola alkalilacus</name>
    <dbReference type="NCBI Taxonomy" id="2305252"/>
    <lineage>
        <taxon>Bacteria</taxon>
        <taxon>Pseudomonadati</taxon>
        <taxon>Pseudomonadota</taxon>
        <taxon>Alphaproteobacteria</taxon>
        <taxon>Rhodobacterales</taxon>
        <taxon>Paracoccaceae</taxon>
        <taxon>Pseudotabrizicola</taxon>
    </lineage>
</organism>
<evidence type="ECO:0000256" key="1">
    <source>
        <dbReference type="ARBA" id="ARBA00004196"/>
    </source>
</evidence>
<comment type="subcellular location">
    <subcellularLocation>
        <location evidence="1">Cell envelope</location>
    </subcellularLocation>
</comment>
<sequence>MAAHRASQGSFGAGGWRARLAVWRAARGPVAQGFSSSPEPRSIGLVAKGRQLVAGNFLFAGHLIESPGAGLWDIDPPDADYAAELQGFVWLDDLAALGDAQARARAQGWTQDWIARFGAGRGPGWTPDLTGRRVIRWIHHALFLLNGADRTATEAYYRALTVQTRYLSRHWARAAPGLPRFEALTGLVYAGLSLIGMEPLVGPAVAALATEARAEVDAGGGITTRNPEELLEVFTLLNWAAQALTEAGHPVPNDHLDAIERIAPTLRALRHADGGLARFHGGGKGAEGRLDQALASAGIRPQRPLGHGNAPAMGFVRLSSGRTSIILDAAAPPGGRAGGSAHASTLAMEVTSGRRPLVVNCGSGAPFGIEWRRAGRATPSHSTLGIDGVSSSRFGTGSGDVLEERAAVLTLRQQATPEGAALHAAHDGWALTHGLTHARDLALSSDGRHIVGAETLISLNPQGKARFEQVLTGTGLQGIAFSIRFHLHPDTDSTLDMGGNAVSIALKSGEIWVFRHDSRAKLALEPSVYLERGRLKPRASKQIVLSGFAAEIETRIGWTLAKAQDTPLAIRDLDRDDTPVPL</sequence>
<evidence type="ECO:0000313" key="3">
    <source>
        <dbReference type="EMBL" id="RGP36198.1"/>
    </source>
</evidence>
<evidence type="ECO:0000313" key="4">
    <source>
        <dbReference type="Proteomes" id="UP000284547"/>
    </source>
</evidence>
<dbReference type="RefSeq" id="WP_118154220.1">
    <property type="nucleotide sequence ID" value="NZ_QWEY01000009.1"/>
</dbReference>
<dbReference type="Proteomes" id="UP000284547">
    <property type="component" value="Unassembled WGS sequence"/>
</dbReference>
<dbReference type="OrthoDB" id="9787373at2"/>
<accession>A0A411YZH3</accession>
<dbReference type="EMBL" id="QWEY01000009">
    <property type="protein sequence ID" value="RGP36198.1"/>
    <property type="molecule type" value="Genomic_DNA"/>
</dbReference>
<dbReference type="InterPro" id="IPR012480">
    <property type="entry name" value="Hepar_II_III_C"/>
</dbReference>
<proteinExistence type="predicted"/>
<dbReference type="GO" id="GO:0030313">
    <property type="term" value="C:cell envelope"/>
    <property type="evidence" value="ECO:0007669"/>
    <property type="project" value="UniProtKB-SubCell"/>
</dbReference>
<evidence type="ECO:0000259" key="2">
    <source>
        <dbReference type="Pfam" id="PF07940"/>
    </source>
</evidence>
<dbReference type="Gene3D" id="1.50.10.100">
    <property type="entry name" value="Chondroitin AC/alginate lyase"/>
    <property type="match status" value="1"/>
</dbReference>
<protein>
    <submittedName>
        <fullName evidence="3">Heparinase</fullName>
    </submittedName>
</protein>
<dbReference type="InterPro" id="IPR008929">
    <property type="entry name" value="Chondroitin_lyas"/>
</dbReference>